<gene>
    <name evidence="2" type="ORF">U9M48_030228</name>
</gene>
<keyword evidence="3" id="KW-1185">Reference proteome</keyword>
<dbReference type="AlphaFoldDB" id="A0AAQ3U0D2"/>
<feature type="non-terminal residue" evidence="2">
    <location>
        <position position="1"/>
    </location>
</feature>
<sequence>PGVEEQTQEQPLIEEPKDPEPYPQPPTPLPTTLTLARKVWSSSFVPAWVEELVTIGSEPSHDAAMG</sequence>
<reference evidence="2 3" key="1">
    <citation type="submission" date="2024-02" db="EMBL/GenBank/DDBJ databases">
        <title>High-quality chromosome-scale genome assembly of Pensacola bahiagrass (Paspalum notatum Flugge var. saurae).</title>
        <authorList>
            <person name="Vega J.M."/>
            <person name="Podio M."/>
            <person name="Orjuela J."/>
            <person name="Siena L.A."/>
            <person name="Pessino S.C."/>
            <person name="Combes M.C."/>
            <person name="Mariac C."/>
            <person name="Albertini E."/>
            <person name="Pupilli F."/>
            <person name="Ortiz J.P.A."/>
            <person name="Leblanc O."/>
        </authorList>
    </citation>
    <scope>NUCLEOTIDE SEQUENCE [LARGE SCALE GENOMIC DNA]</scope>
    <source>
        <strain evidence="2">R1</strain>
        <tissue evidence="2">Leaf</tissue>
    </source>
</reference>
<name>A0AAQ3U0D2_PASNO</name>
<evidence type="ECO:0000313" key="3">
    <source>
        <dbReference type="Proteomes" id="UP001341281"/>
    </source>
</evidence>
<feature type="region of interest" description="Disordered" evidence="1">
    <location>
        <begin position="1"/>
        <end position="30"/>
    </location>
</feature>
<evidence type="ECO:0000313" key="2">
    <source>
        <dbReference type="EMBL" id="WVZ83043.1"/>
    </source>
</evidence>
<evidence type="ECO:0000256" key="1">
    <source>
        <dbReference type="SAM" id="MobiDB-lite"/>
    </source>
</evidence>
<protein>
    <submittedName>
        <fullName evidence="2">Uncharacterized protein</fullName>
    </submittedName>
</protein>
<organism evidence="2 3">
    <name type="scientific">Paspalum notatum var. saurae</name>
    <dbReference type="NCBI Taxonomy" id="547442"/>
    <lineage>
        <taxon>Eukaryota</taxon>
        <taxon>Viridiplantae</taxon>
        <taxon>Streptophyta</taxon>
        <taxon>Embryophyta</taxon>
        <taxon>Tracheophyta</taxon>
        <taxon>Spermatophyta</taxon>
        <taxon>Magnoliopsida</taxon>
        <taxon>Liliopsida</taxon>
        <taxon>Poales</taxon>
        <taxon>Poaceae</taxon>
        <taxon>PACMAD clade</taxon>
        <taxon>Panicoideae</taxon>
        <taxon>Andropogonodae</taxon>
        <taxon>Paspaleae</taxon>
        <taxon>Paspalinae</taxon>
        <taxon>Paspalum</taxon>
    </lineage>
</organism>
<dbReference type="Proteomes" id="UP001341281">
    <property type="component" value="Chromosome 07"/>
</dbReference>
<dbReference type="EMBL" id="CP144751">
    <property type="protein sequence ID" value="WVZ83043.1"/>
    <property type="molecule type" value="Genomic_DNA"/>
</dbReference>
<accession>A0AAQ3U0D2</accession>
<proteinExistence type="predicted"/>